<protein>
    <submittedName>
        <fullName evidence="2">Uncharacterized protein</fullName>
    </submittedName>
</protein>
<sequence>MERWMKSYERSHKGSQSPERSLRVCQAFPIFIRHGHDEEDMKNVMTVLTGKMTMQELIEKLKEIGRSK</sequence>
<dbReference type="Proteomes" id="UP000075304">
    <property type="component" value="Unassembled WGS sequence"/>
</dbReference>
<dbReference type="AlphaFoldDB" id="A0A150JU89"/>
<reference evidence="2 3" key="1">
    <citation type="submission" date="2016-01" db="EMBL/GenBank/DDBJ databases">
        <title>Genome Sequences of Twelve Sporeforming Bacillus Species Isolated from Foods.</title>
        <authorList>
            <person name="Berendsen E.M."/>
            <person name="Wells-Bennik M.H."/>
            <person name="Krawcyk A.O."/>
            <person name="De Jong A."/>
            <person name="Holsappel S."/>
            <person name="Eijlander R.T."/>
            <person name="Kuipers O.P."/>
        </authorList>
    </citation>
    <scope>NUCLEOTIDE SEQUENCE [LARGE SCALE GENOMIC DNA]</scope>
    <source>
        <strain evidence="2 3">B4099</strain>
    </source>
</reference>
<proteinExistence type="predicted"/>
<evidence type="ECO:0000256" key="1">
    <source>
        <dbReference type="SAM" id="MobiDB-lite"/>
    </source>
</evidence>
<comment type="caution">
    <text evidence="2">The sequence shown here is derived from an EMBL/GenBank/DDBJ whole genome shotgun (WGS) entry which is preliminary data.</text>
</comment>
<organism evidence="2 3">
    <name type="scientific">Heyndrickxia coagulans</name>
    <name type="common">Weizmannia coagulans</name>
    <dbReference type="NCBI Taxonomy" id="1398"/>
    <lineage>
        <taxon>Bacteria</taxon>
        <taxon>Bacillati</taxon>
        <taxon>Bacillota</taxon>
        <taxon>Bacilli</taxon>
        <taxon>Bacillales</taxon>
        <taxon>Bacillaceae</taxon>
        <taxon>Heyndrickxia</taxon>
    </lineage>
</organism>
<dbReference type="EMBL" id="LQYI01000157">
    <property type="protein sequence ID" value="KYC60875.1"/>
    <property type="molecule type" value="Genomic_DNA"/>
</dbReference>
<evidence type="ECO:0000313" key="2">
    <source>
        <dbReference type="EMBL" id="KYC60875.1"/>
    </source>
</evidence>
<name>A0A150JU89_HEYCO</name>
<gene>
    <name evidence="2" type="ORF">B4099_3790</name>
</gene>
<accession>A0A150JU89</accession>
<dbReference type="PATRIC" id="fig|1398.25.peg.1437"/>
<evidence type="ECO:0000313" key="3">
    <source>
        <dbReference type="Proteomes" id="UP000075304"/>
    </source>
</evidence>
<feature type="compositionally biased region" description="Basic and acidic residues" evidence="1">
    <location>
        <begin position="1"/>
        <end position="12"/>
    </location>
</feature>
<feature type="region of interest" description="Disordered" evidence="1">
    <location>
        <begin position="1"/>
        <end position="20"/>
    </location>
</feature>